<dbReference type="VEuPathDB" id="FungiDB:CLUG_02130"/>
<reference evidence="2 3" key="1">
    <citation type="journal article" date="2009" name="Nature">
        <title>Evolution of pathogenicity and sexual reproduction in eight Candida genomes.</title>
        <authorList>
            <person name="Butler G."/>
            <person name="Rasmussen M.D."/>
            <person name="Lin M.F."/>
            <person name="Santos M.A."/>
            <person name="Sakthikumar S."/>
            <person name="Munro C.A."/>
            <person name="Rheinbay E."/>
            <person name="Grabherr M."/>
            <person name="Forche A."/>
            <person name="Reedy J.L."/>
            <person name="Agrafioti I."/>
            <person name="Arnaud M.B."/>
            <person name="Bates S."/>
            <person name="Brown A.J."/>
            <person name="Brunke S."/>
            <person name="Costanzo M.C."/>
            <person name="Fitzpatrick D.A."/>
            <person name="de Groot P.W."/>
            <person name="Harris D."/>
            <person name="Hoyer L.L."/>
            <person name="Hube B."/>
            <person name="Klis F.M."/>
            <person name="Kodira C."/>
            <person name="Lennard N."/>
            <person name="Logue M.E."/>
            <person name="Martin R."/>
            <person name="Neiman A.M."/>
            <person name="Nikolaou E."/>
            <person name="Quail M.A."/>
            <person name="Quinn J."/>
            <person name="Santos M.C."/>
            <person name="Schmitzberger F.F."/>
            <person name="Sherlock G."/>
            <person name="Shah P."/>
            <person name="Silverstein K.A."/>
            <person name="Skrzypek M.S."/>
            <person name="Soll D."/>
            <person name="Staggs R."/>
            <person name="Stansfield I."/>
            <person name="Stumpf M.P."/>
            <person name="Sudbery P.E."/>
            <person name="Srikantha T."/>
            <person name="Zeng Q."/>
            <person name="Berman J."/>
            <person name="Berriman M."/>
            <person name="Heitman J."/>
            <person name="Gow N.A."/>
            <person name="Lorenz M.C."/>
            <person name="Birren B.W."/>
            <person name="Kellis M."/>
            <person name="Cuomo C.A."/>
        </authorList>
    </citation>
    <scope>NUCLEOTIDE SEQUENCE [LARGE SCALE GENOMIC DNA]</scope>
    <source>
        <strain evidence="2 3">ATCC 42720</strain>
    </source>
</reference>
<evidence type="ECO:0000256" key="1">
    <source>
        <dbReference type="SAM" id="MobiDB-lite"/>
    </source>
</evidence>
<organism evidence="2 3">
    <name type="scientific">Clavispora lusitaniae (strain ATCC 42720)</name>
    <name type="common">Yeast</name>
    <name type="synonym">Candida lusitaniae</name>
    <dbReference type="NCBI Taxonomy" id="306902"/>
    <lineage>
        <taxon>Eukaryota</taxon>
        <taxon>Fungi</taxon>
        <taxon>Dikarya</taxon>
        <taxon>Ascomycota</taxon>
        <taxon>Saccharomycotina</taxon>
        <taxon>Pichiomycetes</taxon>
        <taxon>Metschnikowiaceae</taxon>
        <taxon>Clavispora</taxon>
    </lineage>
</organism>
<dbReference type="KEGG" id="clu:CLUG_02130"/>
<evidence type="ECO:0000313" key="2">
    <source>
        <dbReference type="EMBL" id="EEQ38007.1"/>
    </source>
</evidence>
<name>C4Y1P8_CLAL4</name>
<dbReference type="Proteomes" id="UP000007703">
    <property type="component" value="Unassembled WGS sequence"/>
</dbReference>
<sequence length="203" mass="22705">MEWSNNERRARKEAKEMQKRESRKNIARHTMGVFERSTYGAPKDAASRLQAPVFGPGTKNGPETAYAHAWASCTIPVFVRAAATPAFRHANNAISHRSCRACVAVNGNLSIQERRLSSRPVQANARFRRRAPTYECRCTIPNMFMHDLLSAIALVAKPFSTVWALQSPPTLLTHVSKGFGMFASHWTRLCHIFRHANGPSTVC</sequence>
<protein>
    <submittedName>
        <fullName evidence="2">Uncharacterized protein</fullName>
    </submittedName>
</protein>
<gene>
    <name evidence="2" type="ORF">CLUG_02130</name>
</gene>
<feature type="region of interest" description="Disordered" evidence="1">
    <location>
        <begin position="1"/>
        <end position="23"/>
    </location>
</feature>
<evidence type="ECO:0000313" key="3">
    <source>
        <dbReference type="Proteomes" id="UP000007703"/>
    </source>
</evidence>
<dbReference type="EMBL" id="CH408077">
    <property type="protein sequence ID" value="EEQ38007.1"/>
    <property type="molecule type" value="Genomic_DNA"/>
</dbReference>
<dbReference type="AlphaFoldDB" id="C4Y1P8"/>
<dbReference type="InParanoid" id="C4Y1P8"/>
<dbReference type="HOGENOM" id="CLU_1348788_0_0_1"/>
<accession>C4Y1P8</accession>
<proteinExistence type="predicted"/>